<evidence type="ECO:0000313" key="2">
    <source>
        <dbReference type="EMBL" id="BCO26440.1"/>
    </source>
</evidence>
<evidence type="ECO:0000256" key="1">
    <source>
        <dbReference type="SAM" id="Phobius"/>
    </source>
</evidence>
<reference evidence="2 3" key="1">
    <citation type="journal article" date="2021" name="Microbiol. Spectr.">
        <title>A Single Bacterium Capable of Oxidation and Reduction of Iron at Circumneutral pH.</title>
        <authorList>
            <person name="Kato S."/>
            <person name="Ohkuma M."/>
        </authorList>
    </citation>
    <scope>NUCLEOTIDE SEQUENCE [LARGE SCALE GENOMIC DNA]</scope>
    <source>
        <strain evidence="2 3">MIZ03</strain>
    </source>
</reference>
<feature type="transmembrane region" description="Helical" evidence="1">
    <location>
        <begin position="6"/>
        <end position="26"/>
    </location>
</feature>
<dbReference type="EMBL" id="AP024238">
    <property type="protein sequence ID" value="BCO26440.1"/>
    <property type="molecule type" value="Genomic_DNA"/>
</dbReference>
<sequence>MTEEIGYSRFLLLCFVLCWGYGGLLLHLNLRLVPRACCFIWRIY</sequence>
<keyword evidence="3" id="KW-1185">Reference proteome</keyword>
<dbReference type="Proteomes" id="UP000824366">
    <property type="component" value="Chromosome"/>
</dbReference>
<keyword evidence="1" id="KW-0472">Membrane</keyword>
<gene>
    <name evidence="2" type="ORF">MIZ03_1322</name>
</gene>
<name>A0ABM7MJU5_9BURK</name>
<accession>A0ABM7MJU5</accession>
<protein>
    <submittedName>
        <fullName evidence="2">Uncharacterized protein</fullName>
    </submittedName>
</protein>
<keyword evidence="1" id="KW-1133">Transmembrane helix</keyword>
<keyword evidence="1" id="KW-0812">Transmembrane</keyword>
<organism evidence="2 3">
    <name type="scientific">Rhodoferax lithotrophicus</name>
    <dbReference type="NCBI Taxonomy" id="2798804"/>
    <lineage>
        <taxon>Bacteria</taxon>
        <taxon>Pseudomonadati</taxon>
        <taxon>Pseudomonadota</taxon>
        <taxon>Betaproteobacteria</taxon>
        <taxon>Burkholderiales</taxon>
        <taxon>Comamonadaceae</taxon>
        <taxon>Rhodoferax</taxon>
    </lineage>
</organism>
<evidence type="ECO:0000313" key="3">
    <source>
        <dbReference type="Proteomes" id="UP000824366"/>
    </source>
</evidence>
<proteinExistence type="predicted"/>